<reference evidence="4" key="1">
    <citation type="submission" date="2018-02" db="EMBL/GenBank/DDBJ databases">
        <authorList>
            <person name="Hornung B."/>
        </authorList>
    </citation>
    <scope>NUCLEOTIDE SEQUENCE [LARGE SCALE GENOMIC DNA]</scope>
</reference>
<dbReference type="OrthoDB" id="3733298at2"/>
<dbReference type="Proteomes" id="UP000265962">
    <property type="component" value="Unassembled WGS sequence"/>
</dbReference>
<evidence type="ECO:0000256" key="1">
    <source>
        <dbReference type="SAM" id="MobiDB-lite"/>
    </source>
</evidence>
<feature type="compositionally biased region" description="Low complexity" evidence="1">
    <location>
        <begin position="31"/>
        <end position="55"/>
    </location>
</feature>
<sequence length="176" mass="17532">MGFLKHSLAIGGTALAVLALAGCADPPAPEPSASSTAASPSSPASSASGSPSPLAAEGLVLPAQIAGWSTRESPTPAPTTIDNSSAVLQTGLYTDGTGTRLVTLIATRDKGYLESQRRRTTGSTTVGASHCGTPQDVPDATTCTRELTGGLIQVTATGSTAEELGAFTNDLYDALG</sequence>
<evidence type="ECO:0000313" key="4">
    <source>
        <dbReference type="Proteomes" id="UP000265962"/>
    </source>
</evidence>
<dbReference type="RefSeq" id="WP_119715813.1">
    <property type="nucleotide sequence ID" value="NZ_OMOH01000005.1"/>
</dbReference>
<feature type="signal peptide" evidence="2">
    <location>
        <begin position="1"/>
        <end position="21"/>
    </location>
</feature>
<keyword evidence="3" id="KW-0449">Lipoprotein</keyword>
<evidence type="ECO:0000256" key="2">
    <source>
        <dbReference type="SAM" id="SignalP"/>
    </source>
</evidence>
<dbReference type="PROSITE" id="PS51257">
    <property type="entry name" value="PROKAR_LIPOPROTEIN"/>
    <property type="match status" value="1"/>
</dbReference>
<feature type="region of interest" description="Disordered" evidence="1">
    <location>
        <begin position="26"/>
        <end position="55"/>
    </location>
</feature>
<keyword evidence="2" id="KW-0732">Signal</keyword>
<dbReference type="AlphaFoldDB" id="A0A375I5K3"/>
<accession>A0A375I5K3</accession>
<name>A0A375I5K3_9ACTN</name>
<evidence type="ECO:0000313" key="3">
    <source>
        <dbReference type="EMBL" id="SPF68672.1"/>
    </source>
</evidence>
<organism evidence="3 4">
    <name type="scientific">Propionibacterium ruminifibrarum</name>
    <dbReference type="NCBI Taxonomy" id="1962131"/>
    <lineage>
        <taxon>Bacteria</taxon>
        <taxon>Bacillati</taxon>
        <taxon>Actinomycetota</taxon>
        <taxon>Actinomycetes</taxon>
        <taxon>Propionibacteriales</taxon>
        <taxon>Propionibacteriaceae</taxon>
        <taxon>Propionibacterium</taxon>
    </lineage>
</organism>
<feature type="chain" id="PRO_5039188024" evidence="2">
    <location>
        <begin position="22"/>
        <end position="176"/>
    </location>
</feature>
<keyword evidence="4" id="KW-1185">Reference proteome</keyword>
<proteinExistence type="predicted"/>
<gene>
    <name evidence="3" type="ORF">PROPJV5_1654</name>
</gene>
<dbReference type="EMBL" id="OMOH01000005">
    <property type="protein sequence ID" value="SPF68672.1"/>
    <property type="molecule type" value="Genomic_DNA"/>
</dbReference>
<protein>
    <submittedName>
        <fullName evidence="3">Prokaryotic membrane lipoprotein lipid attachment site profile</fullName>
    </submittedName>
</protein>